<dbReference type="Pfam" id="PF00480">
    <property type="entry name" value="ROK"/>
    <property type="match status" value="1"/>
</dbReference>
<dbReference type="PANTHER" id="PTHR18964:SF149">
    <property type="entry name" value="BIFUNCTIONAL UDP-N-ACETYLGLUCOSAMINE 2-EPIMERASE_N-ACETYLMANNOSAMINE KINASE"/>
    <property type="match status" value="1"/>
</dbReference>
<accession>Q6MSD5</accession>
<sequence>MRLFSMVLVFDVGGMSTKIALIDSKTDQIIIKDQIIYSNFINGKSLLFEIKKKINQFKNNNSKAICISSCGIINSISGEISGSSAIKDYYLINYKKDLKEFNLSIFIENDANCAAICESQIGVAKNNKNAVFLVIGTGIGGAIIINKMLYKGSDLFAGEFGCSLVKIQNNQYINVSESYSAKAIETNYFTLTNKKLTAKEIFNKYKEDKVAKKVINKIINGLCKLMINITTIIDPEVFVIGGAISQNQLFINLLNKKFKKYMTMSNINLDIKIKPAMFFNDANIYGAYLLYKKDLYV</sequence>
<dbReference type="InterPro" id="IPR000600">
    <property type="entry name" value="ROK"/>
</dbReference>
<evidence type="ECO:0000313" key="3">
    <source>
        <dbReference type="Proteomes" id="UP000001016"/>
    </source>
</evidence>
<gene>
    <name evidence="2" type="primary">suk</name>
    <name evidence="2" type="ordered locus">MSC_0841</name>
</gene>
<keyword evidence="2" id="KW-0808">Transferase</keyword>
<dbReference type="EMBL" id="BX293980">
    <property type="protein sequence ID" value="CAE77455.1"/>
    <property type="molecule type" value="Genomic_DNA"/>
</dbReference>
<name>Q6MSD5_MYCMS</name>
<dbReference type="HOGENOM" id="CLU_036604_0_2_14"/>
<dbReference type="SUPFAM" id="SSF53067">
    <property type="entry name" value="Actin-like ATPase domain"/>
    <property type="match status" value="1"/>
</dbReference>
<dbReference type="PATRIC" id="fig|272632.4.peg.904"/>
<evidence type="ECO:0000313" key="2">
    <source>
        <dbReference type="EMBL" id="CAE77455.1"/>
    </source>
</evidence>
<dbReference type="GO" id="GO:0016301">
    <property type="term" value="F:kinase activity"/>
    <property type="evidence" value="ECO:0007669"/>
    <property type="project" value="UniProtKB-KW"/>
</dbReference>
<evidence type="ECO:0000256" key="1">
    <source>
        <dbReference type="ARBA" id="ARBA00006479"/>
    </source>
</evidence>
<protein>
    <submittedName>
        <fullName evidence="2">Sugar kinase, ROK family</fullName>
    </submittedName>
</protein>
<dbReference type="KEGG" id="mmy:MSC_0841"/>
<reference evidence="2 3" key="1">
    <citation type="journal article" date="2004" name="Genome Res.">
        <title>The genome sequence of Mycoplasma mycoides subsp. mycoides SC type strain PG1T, the causative agent of contagious bovine pleuropneumonia (CBPP).</title>
        <authorList>
            <person name="Westberg J."/>
            <person name="Persson A."/>
            <person name="Holmberg A."/>
            <person name="Goesmann A."/>
            <person name="Lundeberg J."/>
            <person name="Johansson K.-E."/>
            <person name="Pettersson B."/>
            <person name="Uhlen M."/>
        </authorList>
    </citation>
    <scope>NUCLEOTIDE SEQUENCE [LARGE SCALE GENOMIC DNA]</scope>
    <source>
        <strain evidence="2 3">PG1</strain>
    </source>
</reference>
<organism evidence="2 3">
    <name type="scientific">Mycoplasma mycoides subsp. mycoides SC (strain CCUG 32753 / NCTC 10114 / PG1)</name>
    <dbReference type="NCBI Taxonomy" id="272632"/>
    <lineage>
        <taxon>Bacteria</taxon>
        <taxon>Bacillati</taxon>
        <taxon>Mycoplasmatota</taxon>
        <taxon>Mollicutes</taxon>
        <taxon>Mycoplasmataceae</taxon>
        <taxon>Mycoplasma</taxon>
    </lineage>
</organism>
<dbReference type="Proteomes" id="UP000001016">
    <property type="component" value="Chromosome"/>
</dbReference>
<dbReference type="InterPro" id="IPR043129">
    <property type="entry name" value="ATPase_NBD"/>
</dbReference>
<dbReference type="eggNOG" id="COG1940">
    <property type="taxonomic scope" value="Bacteria"/>
</dbReference>
<keyword evidence="2" id="KW-0418">Kinase</keyword>
<dbReference type="STRING" id="272632.MSC_0841"/>
<dbReference type="Gene3D" id="3.30.420.40">
    <property type="match status" value="2"/>
</dbReference>
<proteinExistence type="inferred from homology"/>
<keyword evidence="3" id="KW-1185">Reference proteome</keyword>
<comment type="similarity">
    <text evidence="1">Belongs to the ROK (NagC/XylR) family.</text>
</comment>
<dbReference type="PANTHER" id="PTHR18964">
    <property type="entry name" value="ROK (REPRESSOR, ORF, KINASE) FAMILY"/>
    <property type="match status" value="1"/>
</dbReference>
<dbReference type="AlphaFoldDB" id="Q6MSD5"/>